<keyword evidence="10" id="KW-1185">Reference proteome</keyword>
<comment type="caution">
    <text evidence="9">The sequence shown here is derived from an EMBL/GenBank/DDBJ whole genome shotgun (WGS) entry which is preliminary data.</text>
</comment>
<evidence type="ECO:0000256" key="1">
    <source>
        <dbReference type="ARBA" id="ARBA00002549"/>
    </source>
</evidence>
<evidence type="ECO:0000256" key="6">
    <source>
        <dbReference type="ARBA" id="ARBA00023284"/>
    </source>
</evidence>
<organism evidence="9 10">
    <name type="scientific">Methylobacterium trifolii</name>
    <dbReference type="NCBI Taxonomy" id="1003092"/>
    <lineage>
        <taxon>Bacteria</taxon>
        <taxon>Pseudomonadati</taxon>
        <taxon>Pseudomonadota</taxon>
        <taxon>Alphaproteobacteria</taxon>
        <taxon>Hyphomicrobiales</taxon>
        <taxon>Methylobacteriaceae</taxon>
        <taxon>Methylobacterium</taxon>
    </lineage>
</organism>
<dbReference type="PROSITE" id="PS00195">
    <property type="entry name" value="GLUTAREDOXIN_1"/>
    <property type="match status" value="1"/>
</dbReference>
<keyword evidence="6 7" id="KW-0676">Redox-active center</keyword>
<evidence type="ECO:0000313" key="10">
    <source>
        <dbReference type="Proteomes" id="UP001055057"/>
    </source>
</evidence>
<evidence type="ECO:0000256" key="7">
    <source>
        <dbReference type="RuleBase" id="RU364065"/>
    </source>
</evidence>
<comment type="function">
    <text evidence="1 7">Has a glutathione-disulfide oxidoreductase activity in the presence of NADPH and glutathione reductase. Reduces low molecular weight disulfides and proteins.</text>
</comment>
<dbReference type="InterPro" id="IPR036249">
    <property type="entry name" value="Thioredoxin-like_sf"/>
</dbReference>
<dbReference type="NCBIfam" id="TIGR02181">
    <property type="entry name" value="GRX_bact"/>
    <property type="match status" value="1"/>
</dbReference>
<dbReference type="PRINTS" id="PR00160">
    <property type="entry name" value="GLUTAREDOXIN"/>
</dbReference>
<dbReference type="SUPFAM" id="SSF52833">
    <property type="entry name" value="Thioredoxin-like"/>
    <property type="match status" value="1"/>
</dbReference>
<accession>A0ABQ4TTQ2</accession>
<keyword evidence="3 7" id="KW-0813">Transport</keyword>
<keyword evidence="7" id="KW-0963">Cytoplasm</keyword>
<sequence>MTVVILGDASTSMQPVTIYTTAWCPYCSAAKGLLKEKGVAFQEIDVEKTQGARATMVERADGRTSVPQIFVGRTHVGGCDDLYALERGGKLDALLKAGADA</sequence>
<feature type="domain" description="Glutaredoxin" evidence="8">
    <location>
        <begin position="16"/>
        <end position="76"/>
    </location>
</feature>
<evidence type="ECO:0000256" key="5">
    <source>
        <dbReference type="ARBA" id="ARBA00023157"/>
    </source>
</evidence>
<proteinExistence type="inferred from homology"/>
<evidence type="ECO:0000313" key="9">
    <source>
        <dbReference type="EMBL" id="GJE58696.1"/>
    </source>
</evidence>
<comment type="similarity">
    <text evidence="2 7">Belongs to the glutaredoxin family.</text>
</comment>
<evidence type="ECO:0000256" key="3">
    <source>
        <dbReference type="ARBA" id="ARBA00022448"/>
    </source>
</evidence>
<dbReference type="Pfam" id="PF00462">
    <property type="entry name" value="Glutaredoxin"/>
    <property type="match status" value="1"/>
</dbReference>
<dbReference type="PANTHER" id="PTHR45694:SF18">
    <property type="entry name" value="GLUTAREDOXIN-1-RELATED"/>
    <property type="match status" value="1"/>
</dbReference>
<dbReference type="EMBL" id="BPRB01000046">
    <property type="protein sequence ID" value="GJE58696.1"/>
    <property type="molecule type" value="Genomic_DNA"/>
</dbReference>
<dbReference type="PANTHER" id="PTHR45694">
    <property type="entry name" value="GLUTAREDOXIN 2"/>
    <property type="match status" value="1"/>
</dbReference>
<evidence type="ECO:0000259" key="8">
    <source>
        <dbReference type="Pfam" id="PF00462"/>
    </source>
</evidence>
<keyword evidence="4 7" id="KW-0249">Electron transport</keyword>
<dbReference type="InterPro" id="IPR014025">
    <property type="entry name" value="Glutaredoxin_subgr"/>
</dbReference>
<keyword evidence="5" id="KW-1015">Disulfide bond</keyword>
<dbReference type="InterPro" id="IPR011900">
    <property type="entry name" value="GRX_bact"/>
</dbReference>
<evidence type="ECO:0000256" key="4">
    <source>
        <dbReference type="ARBA" id="ARBA00022982"/>
    </source>
</evidence>
<dbReference type="Proteomes" id="UP001055057">
    <property type="component" value="Unassembled WGS sequence"/>
</dbReference>
<dbReference type="PROSITE" id="PS51354">
    <property type="entry name" value="GLUTAREDOXIN_2"/>
    <property type="match status" value="1"/>
</dbReference>
<protein>
    <recommendedName>
        <fullName evidence="7">Glutaredoxin</fullName>
    </recommendedName>
</protein>
<dbReference type="InterPro" id="IPR011767">
    <property type="entry name" value="GLR_AS"/>
</dbReference>
<reference evidence="9" key="1">
    <citation type="journal article" date="2021" name="Front. Microbiol.">
        <title>Comprehensive Comparative Genomics and Phenotyping of Methylobacterium Species.</title>
        <authorList>
            <person name="Alessa O."/>
            <person name="Ogura Y."/>
            <person name="Fujitani Y."/>
            <person name="Takami H."/>
            <person name="Hayashi T."/>
            <person name="Sahin N."/>
            <person name="Tani A."/>
        </authorList>
    </citation>
    <scope>NUCLEOTIDE SEQUENCE</scope>
    <source>
        <strain evidence="9">DSM 23632</strain>
    </source>
</reference>
<reference evidence="9" key="2">
    <citation type="submission" date="2021-08" db="EMBL/GenBank/DDBJ databases">
        <authorList>
            <person name="Tani A."/>
            <person name="Ola A."/>
            <person name="Ogura Y."/>
            <person name="Katsura K."/>
            <person name="Hayashi T."/>
        </authorList>
    </citation>
    <scope>NUCLEOTIDE SEQUENCE</scope>
    <source>
        <strain evidence="9">DSM 23632</strain>
    </source>
</reference>
<evidence type="ECO:0000256" key="2">
    <source>
        <dbReference type="ARBA" id="ARBA00007787"/>
    </source>
</evidence>
<name>A0ABQ4TTQ2_9HYPH</name>
<dbReference type="CDD" id="cd03418">
    <property type="entry name" value="GRX_GRXb_1_3_like"/>
    <property type="match status" value="1"/>
</dbReference>
<dbReference type="InterPro" id="IPR002109">
    <property type="entry name" value="Glutaredoxin"/>
</dbReference>
<dbReference type="Gene3D" id="3.40.30.10">
    <property type="entry name" value="Glutaredoxin"/>
    <property type="match status" value="1"/>
</dbReference>
<gene>
    <name evidence="9" type="primary">grxC</name>
    <name evidence="9" type="ORF">MPOCJGCO_0778</name>
</gene>